<dbReference type="EMBL" id="LR134318">
    <property type="protein sequence ID" value="VEF11070.1"/>
    <property type="molecule type" value="Genomic_DNA"/>
</dbReference>
<gene>
    <name evidence="2" type="primary">hnh</name>
    <name evidence="2" type="ORF">NCTC9428_02685</name>
</gene>
<sequence length="273" mass="30696">MIKVERPKGSTPKGLVRKGLAELRKHRNLEPKERKFNAYSADPVKEKLAELFGRKCMFCESLLAGSQPGDVEHYRPKGKVVVYPKTDDAPAQVAPGYYWLAAKWPNLLLSCADCNRPRTQDDCDGNARVIGKANFFPLADETKRASGPWFVLREEPLLLNPCIDDPADHLVFLDDGRVEPRLIDGEPSPKGKASIYYLGLARAELLQMRARHARMVRAAIRHTVDALEGHRDPGADLEDLVSFLDPKEAYVAFSRMLIHKHMSKYIADLNLPV</sequence>
<protein>
    <submittedName>
        <fullName evidence="2">Protein Hnh</fullName>
    </submittedName>
</protein>
<organism evidence="2 3">
    <name type="scientific">Pseudomonas fluorescens</name>
    <dbReference type="NCBI Taxonomy" id="294"/>
    <lineage>
        <taxon>Bacteria</taxon>
        <taxon>Pseudomonadati</taxon>
        <taxon>Pseudomonadota</taxon>
        <taxon>Gammaproteobacteria</taxon>
        <taxon>Pseudomonadales</taxon>
        <taxon>Pseudomonadaceae</taxon>
        <taxon>Pseudomonas</taxon>
    </lineage>
</organism>
<dbReference type="RefSeq" id="WP_126363265.1">
    <property type="nucleotide sequence ID" value="NZ_LR134318.1"/>
</dbReference>
<dbReference type="Proteomes" id="UP000281909">
    <property type="component" value="Chromosome"/>
</dbReference>
<evidence type="ECO:0000313" key="2">
    <source>
        <dbReference type="EMBL" id="VEF11070.1"/>
    </source>
</evidence>
<proteinExistence type="predicted"/>
<evidence type="ECO:0000313" key="3">
    <source>
        <dbReference type="Proteomes" id="UP000281909"/>
    </source>
</evidence>
<dbReference type="OrthoDB" id="8824552at2"/>
<reference evidence="2 3" key="1">
    <citation type="submission" date="2018-12" db="EMBL/GenBank/DDBJ databases">
        <authorList>
            <consortium name="Pathogen Informatics"/>
        </authorList>
    </citation>
    <scope>NUCLEOTIDE SEQUENCE [LARGE SCALE GENOMIC DNA]</scope>
    <source>
        <strain evidence="2 3">NCTC9428</strain>
    </source>
</reference>
<name>A0A448DWB6_PSEFL</name>
<accession>A0A448DWB6</accession>
<feature type="region of interest" description="Disordered" evidence="1">
    <location>
        <begin position="1"/>
        <end position="23"/>
    </location>
</feature>
<dbReference type="AlphaFoldDB" id="A0A448DWB6"/>
<evidence type="ECO:0000256" key="1">
    <source>
        <dbReference type="SAM" id="MobiDB-lite"/>
    </source>
</evidence>